<accession>A0A4Y2DE14</accession>
<feature type="region of interest" description="Disordered" evidence="1">
    <location>
        <begin position="39"/>
        <end position="98"/>
    </location>
</feature>
<protein>
    <submittedName>
        <fullName evidence="2">Uncharacterized protein</fullName>
    </submittedName>
</protein>
<dbReference type="EMBL" id="BGPR01166256">
    <property type="protein sequence ID" value="GBM14316.1"/>
    <property type="molecule type" value="Genomic_DNA"/>
</dbReference>
<dbReference type="Proteomes" id="UP000499080">
    <property type="component" value="Unassembled WGS sequence"/>
</dbReference>
<feature type="compositionally biased region" description="Basic and acidic residues" evidence="1">
    <location>
        <begin position="50"/>
        <end position="64"/>
    </location>
</feature>
<comment type="caution">
    <text evidence="2">The sequence shown here is derived from an EMBL/GenBank/DDBJ whole genome shotgun (WGS) entry which is preliminary data.</text>
</comment>
<dbReference type="AlphaFoldDB" id="A0A4Y2DE14"/>
<organism evidence="2 3">
    <name type="scientific">Araneus ventricosus</name>
    <name type="common">Orbweaver spider</name>
    <name type="synonym">Epeira ventricosa</name>
    <dbReference type="NCBI Taxonomy" id="182803"/>
    <lineage>
        <taxon>Eukaryota</taxon>
        <taxon>Metazoa</taxon>
        <taxon>Ecdysozoa</taxon>
        <taxon>Arthropoda</taxon>
        <taxon>Chelicerata</taxon>
        <taxon>Arachnida</taxon>
        <taxon>Araneae</taxon>
        <taxon>Araneomorphae</taxon>
        <taxon>Entelegynae</taxon>
        <taxon>Araneoidea</taxon>
        <taxon>Araneidae</taxon>
        <taxon>Araneus</taxon>
    </lineage>
</organism>
<evidence type="ECO:0000313" key="3">
    <source>
        <dbReference type="Proteomes" id="UP000499080"/>
    </source>
</evidence>
<feature type="compositionally biased region" description="Basic residues" evidence="1">
    <location>
        <begin position="75"/>
        <end position="87"/>
    </location>
</feature>
<feature type="non-terminal residue" evidence="2">
    <location>
        <position position="1"/>
    </location>
</feature>
<gene>
    <name evidence="2" type="ORF">AVEN_48023_1</name>
</gene>
<name>A0A4Y2DE14_ARAVE</name>
<proteinExistence type="predicted"/>
<reference evidence="2 3" key="1">
    <citation type="journal article" date="2019" name="Sci. Rep.">
        <title>Orb-weaving spider Araneus ventricosus genome elucidates the spidroin gene catalogue.</title>
        <authorList>
            <person name="Kono N."/>
            <person name="Nakamura H."/>
            <person name="Ohtoshi R."/>
            <person name="Moran D.A.P."/>
            <person name="Shinohara A."/>
            <person name="Yoshida Y."/>
            <person name="Fujiwara M."/>
            <person name="Mori M."/>
            <person name="Tomita M."/>
            <person name="Arakawa K."/>
        </authorList>
    </citation>
    <scope>NUCLEOTIDE SEQUENCE [LARGE SCALE GENOMIC DNA]</scope>
</reference>
<evidence type="ECO:0000313" key="2">
    <source>
        <dbReference type="EMBL" id="GBM14316.1"/>
    </source>
</evidence>
<evidence type="ECO:0000256" key="1">
    <source>
        <dbReference type="SAM" id="MobiDB-lite"/>
    </source>
</evidence>
<keyword evidence="3" id="KW-1185">Reference proteome</keyword>
<sequence length="98" mass="11617">GYRKHLKYGETVSKKTATECLRFRAIETTEVRRDRLEEDRHRRAASRAIETPEVRRDRLEEDRHRRGRSTAMKHLSTRRGKSQKKKITCNGACPNLRL</sequence>